<feature type="disulfide bond" evidence="2">
    <location>
        <begin position="33"/>
        <end position="76"/>
    </location>
</feature>
<keyword evidence="2" id="KW-0768">Sushi</keyword>
<comment type="caution">
    <text evidence="2">Lacks conserved residue(s) required for the propagation of feature annotation.</text>
</comment>
<accession>A0A8D0G8D5</accession>
<keyword evidence="5" id="KW-1185">Reference proteome</keyword>
<dbReference type="InterPro" id="IPR000436">
    <property type="entry name" value="Sushi_SCR_CCP_dom"/>
</dbReference>
<dbReference type="AlphaFoldDB" id="A0A8D0G8D5"/>
<evidence type="ECO:0000256" key="1">
    <source>
        <dbReference type="ARBA" id="ARBA00023157"/>
    </source>
</evidence>
<sequence>MQTATASILDLSRTVVIREDGNNARNNYTAGQCSQIFPPQLGTLQIIHGNGTKIGTVIMFQCSPEHQLVGQGVITCIWKGNSTQWTAEVPSCKRICSCGTSSEVKNWKTCKLLILVLKAEITTTTIIKNSRTSQYLMMGVLWHMTTKASAGEMLGF</sequence>
<name>A0A8D0G8D5_SPHPU</name>
<evidence type="ECO:0000313" key="4">
    <source>
        <dbReference type="Ensembl" id="ENSSPUP00000002171.1"/>
    </source>
</evidence>
<dbReference type="CDD" id="cd00033">
    <property type="entry name" value="CCP"/>
    <property type="match status" value="1"/>
</dbReference>
<dbReference type="GO" id="GO:0005886">
    <property type="term" value="C:plasma membrane"/>
    <property type="evidence" value="ECO:0007669"/>
    <property type="project" value="TreeGrafter"/>
</dbReference>
<evidence type="ECO:0000259" key="3">
    <source>
        <dbReference type="PROSITE" id="PS50923"/>
    </source>
</evidence>
<evidence type="ECO:0000256" key="2">
    <source>
        <dbReference type="PROSITE-ProRule" id="PRU00302"/>
    </source>
</evidence>
<protein>
    <submittedName>
        <fullName evidence="4">Sushi domain containing 3</fullName>
    </submittedName>
</protein>
<dbReference type="InterPro" id="IPR053067">
    <property type="entry name" value="SUSD3"/>
</dbReference>
<dbReference type="InterPro" id="IPR035976">
    <property type="entry name" value="Sushi/SCR/CCP_sf"/>
</dbReference>
<dbReference type="PANTHER" id="PTHR46879">
    <property type="entry name" value="SUSHI DOMAIN-CONTAINING PROTEIN 3"/>
    <property type="match status" value="1"/>
</dbReference>
<reference evidence="4" key="2">
    <citation type="submission" date="2025-09" db="UniProtKB">
        <authorList>
            <consortium name="Ensembl"/>
        </authorList>
    </citation>
    <scope>IDENTIFICATION</scope>
</reference>
<dbReference type="GeneTree" id="ENSGT00390000006976"/>
<reference evidence="4" key="1">
    <citation type="submission" date="2025-08" db="UniProtKB">
        <authorList>
            <consortium name="Ensembl"/>
        </authorList>
    </citation>
    <scope>IDENTIFICATION</scope>
</reference>
<keyword evidence="1 2" id="KW-1015">Disulfide bond</keyword>
<evidence type="ECO:0000313" key="5">
    <source>
        <dbReference type="Proteomes" id="UP000694392"/>
    </source>
</evidence>
<dbReference type="PROSITE" id="PS50923">
    <property type="entry name" value="SUSHI"/>
    <property type="match status" value="1"/>
</dbReference>
<dbReference type="Pfam" id="PF00084">
    <property type="entry name" value="Sushi"/>
    <property type="match status" value="1"/>
</dbReference>
<dbReference type="PANTHER" id="PTHR46879:SF1">
    <property type="entry name" value="SUSHI DOMAIN-CONTAINING PROTEIN 3"/>
    <property type="match status" value="1"/>
</dbReference>
<organism evidence="4 5">
    <name type="scientific">Sphenodon punctatus</name>
    <name type="common">Tuatara</name>
    <name type="synonym">Hatteria punctata</name>
    <dbReference type="NCBI Taxonomy" id="8508"/>
    <lineage>
        <taxon>Eukaryota</taxon>
        <taxon>Metazoa</taxon>
        <taxon>Chordata</taxon>
        <taxon>Craniata</taxon>
        <taxon>Vertebrata</taxon>
        <taxon>Euteleostomi</taxon>
        <taxon>Lepidosauria</taxon>
        <taxon>Sphenodontia</taxon>
        <taxon>Sphenodontidae</taxon>
        <taxon>Sphenodon</taxon>
    </lineage>
</organism>
<dbReference type="SUPFAM" id="SSF57535">
    <property type="entry name" value="Complement control module/SCR domain"/>
    <property type="match status" value="1"/>
</dbReference>
<gene>
    <name evidence="4" type="primary">SUSD3</name>
</gene>
<dbReference type="Ensembl" id="ENSSPUT00000002295.1">
    <property type="protein sequence ID" value="ENSSPUP00000002171.1"/>
    <property type="gene ID" value="ENSSPUG00000001677.1"/>
</dbReference>
<dbReference type="SMART" id="SM00032">
    <property type="entry name" value="CCP"/>
    <property type="match status" value="1"/>
</dbReference>
<dbReference type="Gene3D" id="2.10.70.10">
    <property type="entry name" value="Complement Module, domain 1"/>
    <property type="match status" value="1"/>
</dbReference>
<dbReference type="Proteomes" id="UP000694392">
    <property type="component" value="Unplaced"/>
</dbReference>
<feature type="domain" description="Sushi" evidence="3">
    <location>
        <begin position="31"/>
        <end position="94"/>
    </location>
</feature>
<proteinExistence type="predicted"/>